<proteinExistence type="predicted"/>
<feature type="region of interest" description="Disordered" evidence="1">
    <location>
        <begin position="391"/>
        <end position="426"/>
    </location>
</feature>
<evidence type="ECO:0000313" key="2">
    <source>
        <dbReference type="EMBL" id="EGY13869.1"/>
    </source>
</evidence>
<reference evidence="2 3" key="1">
    <citation type="submission" date="2008-03" db="EMBL/GenBank/DDBJ databases">
        <title>The Genome Sequence of Verticillium dahliae VdLs.17.</title>
        <authorList>
            <consortium name="The Broad Institute Genome Sequencing Platform"/>
            <person name="Ma L.-J.J."/>
            <person name="Klosterman S.J."/>
            <person name="Subbarao K."/>
            <person name="Dobinson K."/>
            <person name="Veronese P."/>
            <person name="Kang S."/>
            <person name="Gold S.E."/>
            <person name="Young S."/>
            <person name="Jaffe D."/>
            <person name="Gnerre S."/>
            <person name="Berlin A."/>
            <person name="Heiman D."/>
            <person name="Hepburn T."/>
            <person name="Sykes S."/>
            <person name="Alvarado L."/>
            <person name="Kodira C.D."/>
            <person name="Lander E."/>
            <person name="Galagan J."/>
            <person name="Nusbaum C."/>
            <person name="Birren B."/>
        </authorList>
    </citation>
    <scope>NUCLEOTIDE SEQUENCE [LARGE SCALE GENOMIC DNA]</scope>
    <source>
        <strain evidence="3">VdLs.17 / ATCC MYA-4575 / FGSC 10137</strain>
    </source>
</reference>
<evidence type="ECO:0000256" key="1">
    <source>
        <dbReference type="SAM" id="MobiDB-lite"/>
    </source>
</evidence>
<name>G2WQA9_VERDV</name>
<dbReference type="OrthoDB" id="3515338at2759"/>
<dbReference type="InParanoid" id="G2WQA9"/>
<dbReference type="RefSeq" id="XP_009650223.1">
    <property type="nucleotide sequence ID" value="XM_009651928.1"/>
</dbReference>
<dbReference type="GeneID" id="20702014"/>
<sequence>MATPTGPFVLRPATPASVLPAKRLDDELQIVAVNPVKKRRLNNLGVAPTPQAFEHSTSVTPSPRPALMTSDPKRPAPKIEQRISTATAVLSSQPPEPPTAWSATRTLGPGFGKLNNLETLWIAPASSLCDSPPLSPKQLPQRLLPGSTRSQSVRGLNVPIKNEGCDGLGNHAFRTVTESHMFAMTPPYITEAAPDPAEDAMTAIFSEATEFQPYGTTEACDSNDWLLEIRDTEYRQDGLQHEVRVPPTQIVGHVSHVKSNDKKNYHSQSSMGLMCQSPPSQPLSLASRLDFGRGTSFHHKDGPKAHGTCMKCLQAKLRQRAAMSATEMQSSLATGSFQASSLAQPAWTPAFNMNGTASGNMMPAAHGQSIPSHFIAGLVGSARQSQFLGHKPLGQNKTRPSPFFSSTDNILGTRNSQVPIPSTQGTTSGKHLIVDIADTCAEVFPFEAIAKRHHQPVQKVRDVFNAIIQVPLLRCPTDKRRAGKLGTARLKDYTQAKKRIVPDNQDRGDRHRKLGQGDQYYSAWDVAKLLGPTDAQLGHHFDSAGPW</sequence>
<protein>
    <submittedName>
        <fullName evidence="2">Uncharacterized protein</fullName>
    </submittedName>
</protein>
<organism evidence="2 3">
    <name type="scientific">Verticillium dahliae (strain VdLs.17 / ATCC MYA-4575 / FGSC 10137)</name>
    <name type="common">Verticillium wilt</name>
    <dbReference type="NCBI Taxonomy" id="498257"/>
    <lineage>
        <taxon>Eukaryota</taxon>
        <taxon>Fungi</taxon>
        <taxon>Dikarya</taxon>
        <taxon>Ascomycota</taxon>
        <taxon>Pezizomycotina</taxon>
        <taxon>Sordariomycetes</taxon>
        <taxon>Hypocreomycetidae</taxon>
        <taxon>Glomerellales</taxon>
        <taxon>Plectosphaerellaceae</taxon>
        <taxon>Verticillium</taxon>
    </lineage>
</organism>
<dbReference type="HOGENOM" id="CLU_478960_0_0_1"/>
<keyword evidence="3" id="KW-1185">Reference proteome</keyword>
<dbReference type="OMA" id="YHTAMAG"/>
<dbReference type="KEGG" id="vda:VDAG_00551"/>
<dbReference type="Proteomes" id="UP000001611">
    <property type="component" value="Chromosome 2"/>
</dbReference>
<feature type="compositionally biased region" description="Polar residues" evidence="1">
    <location>
        <begin position="395"/>
        <end position="426"/>
    </location>
</feature>
<dbReference type="AlphaFoldDB" id="G2WQA9"/>
<dbReference type="eggNOG" id="ENOG502RP1N">
    <property type="taxonomic scope" value="Eukaryota"/>
</dbReference>
<gene>
    <name evidence="2" type="ORF">VDAG_00551</name>
</gene>
<accession>G2WQA9</accession>
<evidence type="ECO:0000313" key="3">
    <source>
        <dbReference type="Proteomes" id="UP000001611"/>
    </source>
</evidence>
<feature type="region of interest" description="Disordered" evidence="1">
    <location>
        <begin position="52"/>
        <end position="76"/>
    </location>
</feature>
<dbReference type="EMBL" id="DS572695">
    <property type="protein sequence ID" value="EGY13869.1"/>
    <property type="molecule type" value="Genomic_DNA"/>
</dbReference>